<gene>
    <name evidence="1" type="ORF">GAK31_00231</name>
</gene>
<dbReference type="InterPro" id="IPR036291">
    <property type="entry name" value="NAD(P)-bd_dom_sf"/>
</dbReference>
<organism evidence="1 2">
    <name type="scientific">Stenotrophomonas maltophilia</name>
    <name type="common">Pseudomonas maltophilia</name>
    <name type="synonym">Xanthomonas maltophilia</name>
    <dbReference type="NCBI Taxonomy" id="40324"/>
    <lineage>
        <taxon>Bacteria</taxon>
        <taxon>Pseudomonadati</taxon>
        <taxon>Pseudomonadota</taxon>
        <taxon>Gammaproteobacteria</taxon>
        <taxon>Lysobacterales</taxon>
        <taxon>Lysobacteraceae</taxon>
        <taxon>Stenotrophomonas</taxon>
        <taxon>Stenotrophomonas maltophilia group</taxon>
    </lineage>
</organism>
<sequence>MKLLLTGATGFAGGEVLRQALLDPRITAVTVLTRRRVGWRHPKLRQVVMDDFMEYGHVGLQGYDACIWCLGVSQASVDEATYIRITLDYTLAAAQAMFAANPAMRFCFVSGRSADQLERGRSLFSRIKGRTERLLHERWGQQVVVLRPGYICPTARTGPRGDLARLFTPIGQLMTWMSPALGVAGDTLAAVLLETARHGAPQPVLGNREIRQYLQTAGAQGGQAHG</sequence>
<comment type="caution">
    <text evidence="1">The sequence shown here is derived from an EMBL/GenBank/DDBJ whole genome shotgun (WGS) entry which is preliminary data.</text>
</comment>
<proteinExistence type="predicted"/>
<accession>A0A7V8FJ67</accession>
<protein>
    <recommendedName>
        <fullName evidence="3">Epimerase</fullName>
    </recommendedName>
</protein>
<evidence type="ECO:0008006" key="3">
    <source>
        <dbReference type="Google" id="ProtNLM"/>
    </source>
</evidence>
<dbReference type="Proteomes" id="UP000487117">
    <property type="component" value="Unassembled WGS sequence"/>
</dbReference>
<dbReference type="EMBL" id="WNDS01000001">
    <property type="protein sequence ID" value="KAF1016972.1"/>
    <property type="molecule type" value="Genomic_DNA"/>
</dbReference>
<dbReference type="PANTHER" id="PTHR14097:SF8">
    <property type="entry name" value="NAD(P)-BINDING DOMAIN-CONTAINING PROTEIN"/>
    <property type="match status" value="1"/>
</dbReference>
<dbReference type="SUPFAM" id="SSF51735">
    <property type="entry name" value="NAD(P)-binding Rossmann-fold domains"/>
    <property type="match status" value="1"/>
</dbReference>
<dbReference type="Gene3D" id="3.40.50.720">
    <property type="entry name" value="NAD(P)-binding Rossmann-like Domain"/>
    <property type="match status" value="1"/>
</dbReference>
<evidence type="ECO:0000313" key="2">
    <source>
        <dbReference type="Proteomes" id="UP000487117"/>
    </source>
</evidence>
<dbReference type="PANTHER" id="PTHR14097">
    <property type="entry name" value="OXIDOREDUCTASE HTATIP2"/>
    <property type="match status" value="1"/>
</dbReference>
<dbReference type="AlphaFoldDB" id="A0A7V8FJ67"/>
<name>A0A7V8FJ67_STEMA</name>
<evidence type="ECO:0000313" key="1">
    <source>
        <dbReference type="EMBL" id="KAF1016972.1"/>
    </source>
</evidence>
<reference evidence="2" key="1">
    <citation type="journal article" date="2020" name="MBio">
        <title>Horizontal gene transfer to a defensive symbiont with a reduced genome amongst a multipartite beetle microbiome.</title>
        <authorList>
            <person name="Waterworth S.C."/>
            <person name="Florez L.V."/>
            <person name="Rees E.R."/>
            <person name="Hertweck C."/>
            <person name="Kaltenpoth M."/>
            <person name="Kwan J.C."/>
        </authorList>
    </citation>
    <scope>NUCLEOTIDE SEQUENCE [LARGE SCALE GENOMIC DNA]</scope>
</reference>